<dbReference type="SUPFAM" id="SSF50814">
    <property type="entry name" value="Lipocalins"/>
    <property type="match status" value="1"/>
</dbReference>
<evidence type="ECO:0000256" key="10">
    <source>
        <dbReference type="PIRNR" id="PIRNR036893"/>
    </source>
</evidence>
<comment type="subcellular location">
    <subcellularLocation>
        <location evidence="1">Secreted</location>
    </subcellularLocation>
</comment>
<feature type="chain" id="PRO_5025720810" description="Apolipoprotein D" evidence="10">
    <location>
        <begin position="23"/>
        <end position="222"/>
    </location>
</feature>
<organism evidence="12 13">
    <name type="scientific">Amphibalanus amphitrite</name>
    <name type="common">Striped barnacle</name>
    <name type="synonym">Balanus amphitrite</name>
    <dbReference type="NCBI Taxonomy" id="1232801"/>
    <lineage>
        <taxon>Eukaryota</taxon>
        <taxon>Metazoa</taxon>
        <taxon>Ecdysozoa</taxon>
        <taxon>Arthropoda</taxon>
        <taxon>Crustacea</taxon>
        <taxon>Multicrustacea</taxon>
        <taxon>Cirripedia</taxon>
        <taxon>Thoracica</taxon>
        <taxon>Thoracicalcarea</taxon>
        <taxon>Balanomorpha</taxon>
        <taxon>Balanoidea</taxon>
        <taxon>Balanidae</taxon>
        <taxon>Amphibalaninae</taxon>
        <taxon>Amphibalanus</taxon>
    </lineage>
</organism>
<dbReference type="GO" id="GO:0031409">
    <property type="term" value="F:pigment binding"/>
    <property type="evidence" value="ECO:0007669"/>
    <property type="project" value="InterPro"/>
</dbReference>
<accession>A0A6A4VE07</accession>
<dbReference type="GO" id="GO:0000302">
    <property type="term" value="P:response to reactive oxygen species"/>
    <property type="evidence" value="ECO:0007669"/>
    <property type="project" value="TreeGrafter"/>
</dbReference>
<dbReference type="PANTHER" id="PTHR10612">
    <property type="entry name" value="APOLIPOPROTEIN D"/>
    <property type="match status" value="1"/>
</dbReference>
<dbReference type="EMBL" id="VIIS01002160">
    <property type="protein sequence ID" value="KAF0287821.1"/>
    <property type="molecule type" value="Genomic_DNA"/>
</dbReference>
<evidence type="ECO:0000256" key="1">
    <source>
        <dbReference type="ARBA" id="ARBA00004613"/>
    </source>
</evidence>
<dbReference type="GO" id="GO:0005737">
    <property type="term" value="C:cytoplasm"/>
    <property type="evidence" value="ECO:0007669"/>
    <property type="project" value="TreeGrafter"/>
</dbReference>
<protein>
    <recommendedName>
        <fullName evidence="3">Apolipoprotein D</fullName>
    </recommendedName>
</protein>
<dbReference type="OrthoDB" id="565904at2759"/>
<keyword evidence="12" id="KW-0449">Lipoprotein</keyword>
<evidence type="ECO:0000256" key="6">
    <source>
        <dbReference type="ARBA" id="ARBA00022729"/>
    </source>
</evidence>
<keyword evidence="7" id="KW-0446">Lipid-binding</keyword>
<evidence type="ECO:0000256" key="7">
    <source>
        <dbReference type="ARBA" id="ARBA00023121"/>
    </source>
</evidence>
<sequence length="222" mass="25075">MSPPRVAVPLALLLTLAALTAAQQRFPGSCPRPPIVQKFQVRRYLGHWFEYARYVTVFQRGLRCSRAEYSDAREGRIGVVNRAIRIADGSTTEARGQAVPVGRPGEASLRVSFDGQPSRGTEANYNVLETDYKRYAIVWSCTSRGVGEQKNLENEQLLFVLTRARVPSQRLLRRIMRRLQRLGLNTEKLIKTDQENCSKLDKIIAGKSRKAAILKLCSLKHH</sequence>
<gene>
    <name evidence="12" type="primary">APOD_7</name>
    <name evidence="12" type="ORF">FJT64_013745</name>
</gene>
<name>A0A6A4VE07_AMPAM</name>
<dbReference type="PANTHER" id="PTHR10612:SF62">
    <property type="entry name" value="LIPOCALIN_CYTOSOLIC FATTY-ACID BINDING DOMAIN-CONTAINING PROTEIN"/>
    <property type="match status" value="1"/>
</dbReference>
<feature type="domain" description="Lipocalin/cytosolic fatty-acid binding" evidence="11">
    <location>
        <begin position="40"/>
        <end position="194"/>
    </location>
</feature>
<evidence type="ECO:0000313" key="12">
    <source>
        <dbReference type="EMBL" id="KAF0287821.1"/>
    </source>
</evidence>
<comment type="similarity">
    <text evidence="2 10">Belongs to the calycin superfamily. Lipocalin family.</text>
</comment>
<dbReference type="AlphaFoldDB" id="A0A6A4VE07"/>
<dbReference type="InterPro" id="IPR022271">
    <property type="entry name" value="Lipocalin_ApoD"/>
</dbReference>
<dbReference type="GO" id="GO:0008289">
    <property type="term" value="F:lipid binding"/>
    <property type="evidence" value="ECO:0007669"/>
    <property type="project" value="UniProtKB-KW"/>
</dbReference>
<reference evidence="12 13" key="1">
    <citation type="submission" date="2019-07" db="EMBL/GenBank/DDBJ databases">
        <title>Draft genome assembly of a fouling barnacle, Amphibalanus amphitrite (Darwin, 1854): The first reference genome for Thecostraca.</title>
        <authorList>
            <person name="Kim W."/>
        </authorList>
    </citation>
    <scope>NUCLEOTIDE SEQUENCE [LARGE SCALE GENOMIC DNA]</scope>
    <source>
        <strain evidence="12">SNU_AA5</strain>
        <tissue evidence="12">Soma without cirri and trophi</tissue>
    </source>
</reference>
<dbReference type="GO" id="GO:0006629">
    <property type="term" value="P:lipid metabolic process"/>
    <property type="evidence" value="ECO:0007669"/>
    <property type="project" value="TreeGrafter"/>
</dbReference>
<keyword evidence="13" id="KW-1185">Reference proteome</keyword>
<dbReference type="InterPro" id="IPR003057">
    <property type="entry name" value="Invtbrt_color"/>
</dbReference>
<evidence type="ECO:0000313" key="13">
    <source>
        <dbReference type="Proteomes" id="UP000440578"/>
    </source>
</evidence>
<keyword evidence="4" id="KW-0813">Transport</keyword>
<dbReference type="Proteomes" id="UP000440578">
    <property type="component" value="Unassembled WGS sequence"/>
</dbReference>
<comment type="caution">
    <text evidence="12">The sequence shown here is derived from an EMBL/GenBank/DDBJ whole genome shotgun (WGS) entry which is preliminary data.</text>
</comment>
<keyword evidence="8" id="KW-1015">Disulfide bond</keyword>
<proteinExistence type="inferred from homology"/>
<keyword evidence="5" id="KW-0964">Secreted</keyword>
<dbReference type="Pfam" id="PF08212">
    <property type="entry name" value="Lipocalin_2"/>
    <property type="match status" value="1"/>
</dbReference>
<dbReference type="PIRSF" id="PIRSF036893">
    <property type="entry name" value="Lipocalin_ApoD"/>
    <property type="match status" value="1"/>
</dbReference>
<evidence type="ECO:0000259" key="11">
    <source>
        <dbReference type="Pfam" id="PF08212"/>
    </source>
</evidence>
<evidence type="ECO:0000256" key="9">
    <source>
        <dbReference type="ARBA" id="ARBA00023180"/>
    </source>
</evidence>
<dbReference type="Gene3D" id="2.40.128.20">
    <property type="match status" value="1"/>
</dbReference>
<evidence type="ECO:0000256" key="4">
    <source>
        <dbReference type="ARBA" id="ARBA00022448"/>
    </source>
</evidence>
<evidence type="ECO:0000256" key="5">
    <source>
        <dbReference type="ARBA" id="ARBA00022525"/>
    </source>
</evidence>
<evidence type="ECO:0000256" key="2">
    <source>
        <dbReference type="ARBA" id="ARBA00006889"/>
    </source>
</evidence>
<dbReference type="InterPro" id="IPR000566">
    <property type="entry name" value="Lipocln_cytosolic_FA-bd_dom"/>
</dbReference>
<dbReference type="InterPro" id="IPR012674">
    <property type="entry name" value="Calycin"/>
</dbReference>
<keyword evidence="9" id="KW-0325">Glycoprotein</keyword>
<evidence type="ECO:0000256" key="3">
    <source>
        <dbReference type="ARBA" id="ARBA00019890"/>
    </source>
</evidence>
<dbReference type="FunFam" id="2.40.128.20:FF:000003">
    <property type="entry name" value="Apolipoprotein D"/>
    <property type="match status" value="1"/>
</dbReference>
<evidence type="ECO:0000256" key="8">
    <source>
        <dbReference type="ARBA" id="ARBA00023157"/>
    </source>
</evidence>
<keyword evidence="6 10" id="KW-0732">Signal</keyword>
<dbReference type="GO" id="GO:0005576">
    <property type="term" value="C:extracellular region"/>
    <property type="evidence" value="ECO:0007669"/>
    <property type="project" value="UniProtKB-SubCell"/>
</dbReference>
<feature type="signal peptide" evidence="10">
    <location>
        <begin position="1"/>
        <end position="22"/>
    </location>
</feature>
<dbReference type="PRINTS" id="PR01273">
    <property type="entry name" value="INVTBRTCOLOR"/>
</dbReference>